<feature type="domain" description="Type I restriction enzyme R protein C-terminal" evidence="1">
    <location>
        <begin position="5"/>
        <end position="104"/>
    </location>
</feature>
<evidence type="ECO:0000259" key="1">
    <source>
        <dbReference type="Pfam" id="PF12008"/>
    </source>
</evidence>
<dbReference type="InterPro" id="IPR022625">
    <property type="entry name" value="TypeI_RM_Rsu_C"/>
</dbReference>
<proteinExistence type="predicted"/>
<sequence>MCCLSDFIESVHPDASIAEQWIAFITKRREEELGTLIKEEKLREPAAWDFVQSAFGAGEVPRIGTDIGKVLPRMSFFGNTAGGESRAEVKERVLDKITEFLERYPPLG</sequence>
<dbReference type="Proteomes" id="UP000323865">
    <property type="component" value="Chromosome"/>
</dbReference>
<evidence type="ECO:0000313" key="2">
    <source>
        <dbReference type="EMBL" id="QEU11696.1"/>
    </source>
</evidence>
<protein>
    <recommendedName>
        <fullName evidence="1">Type I restriction enzyme R protein C-terminal domain-containing protein</fullName>
    </recommendedName>
</protein>
<dbReference type="EMBL" id="CP044108">
    <property type="protein sequence ID" value="QEU11696.1"/>
    <property type="molecule type" value="Genomic_DNA"/>
</dbReference>
<keyword evidence="3" id="KW-1185">Reference proteome</keyword>
<evidence type="ECO:0000313" key="3">
    <source>
        <dbReference type="Proteomes" id="UP000323865"/>
    </source>
</evidence>
<dbReference type="RefSeq" id="WP_150333075.1">
    <property type="nucleotide sequence ID" value="NZ_CP044108.1"/>
</dbReference>
<name>A0ABX6A553_9MICO</name>
<dbReference type="Pfam" id="PF12008">
    <property type="entry name" value="EcoR124_C"/>
    <property type="match status" value="1"/>
</dbReference>
<reference evidence="2 3" key="1">
    <citation type="submission" date="2019-09" db="EMBL/GenBank/DDBJ databases">
        <title>FDA dAtabase for Regulatory Grade micrObial Sequences (FDA-ARGOS): Supporting development and validation of Infectious Disease Dx tests.</title>
        <authorList>
            <person name="Sciortino C."/>
            <person name="Tallon L."/>
            <person name="Sadzewicz L."/>
            <person name="Vavikolanu K."/>
            <person name="Mehta A."/>
            <person name="Aluvathingal J."/>
            <person name="Nadendla S."/>
            <person name="Nandy P."/>
            <person name="Geyer C."/>
            <person name="Yan Y."/>
            <person name="Sichtig H."/>
        </authorList>
    </citation>
    <scope>NUCLEOTIDE SEQUENCE [LARGE SCALE GENOMIC DNA]</scope>
    <source>
        <strain evidence="2 3">FDAARGOS_640</strain>
    </source>
</reference>
<organism evidence="2 3">
    <name type="scientific">Dermabacter vaginalis</name>
    <dbReference type="NCBI Taxonomy" id="1630135"/>
    <lineage>
        <taxon>Bacteria</taxon>
        <taxon>Bacillati</taxon>
        <taxon>Actinomycetota</taxon>
        <taxon>Actinomycetes</taxon>
        <taxon>Micrococcales</taxon>
        <taxon>Dermabacteraceae</taxon>
        <taxon>Dermabacter</taxon>
    </lineage>
</organism>
<gene>
    <name evidence="2" type="ORF">FOB48_04920</name>
</gene>
<accession>A0ABX6A553</accession>